<accession>U9UQL6</accession>
<evidence type="ECO:0000313" key="1">
    <source>
        <dbReference type="EMBL" id="ESA22704.1"/>
    </source>
</evidence>
<protein>
    <submittedName>
        <fullName evidence="1">Uncharacterized protein</fullName>
    </submittedName>
</protein>
<reference evidence="1" key="1">
    <citation type="submission" date="2013-07" db="EMBL/GenBank/DDBJ databases">
        <title>The genome of an arbuscular mycorrhizal fungus provides insights into the evolution of the oldest plant symbiosis.</title>
        <authorList>
            <consortium name="DOE Joint Genome Institute"/>
            <person name="Tisserant E."/>
            <person name="Malbreil M."/>
            <person name="Kuo A."/>
            <person name="Kohler A."/>
            <person name="Symeonidi A."/>
            <person name="Balestrini R."/>
            <person name="Charron P."/>
            <person name="Duensing N."/>
            <person name="Frei-dit-Frey N."/>
            <person name="Gianinazzi-Pearson V."/>
            <person name="Gilbert B."/>
            <person name="Handa Y."/>
            <person name="Hijri M."/>
            <person name="Kaul R."/>
            <person name="Kawaguchi M."/>
            <person name="Krajinski F."/>
            <person name="Lammers P."/>
            <person name="Lapierre D."/>
            <person name="Masclaux F.G."/>
            <person name="Murat C."/>
            <person name="Morin E."/>
            <person name="Ndikumana S."/>
            <person name="Pagni M."/>
            <person name="Petitpierre D."/>
            <person name="Requena N."/>
            <person name="Rosikiewicz P."/>
            <person name="Riley R."/>
            <person name="Saito K."/>
            <person name="San Clemente H."/>
            <person name="Shapiro H."/>
            <person name="van Tuinen D."/>
            <person name="Becard G."/>
            <person name="Bonfante P."/>
            <person name="Paszkowski U."/>
            <person name="Shachar-Hill Y."/>
            <person name="Young J.P."/>
            <person name="Sanders I.R."/>
            <person name="Henrissat B."/>
            <person name="Rensing S.A."/>
            <person name="Grigoriev I.V."/>
            <person name="Corradi N."/>
            <person name="Roux C."/>
            <person name="Martin F."/>
        </authorList>
    </citation>
    <scope>NUCLEOTIDE SEQUENCE</scope>
    <source>
        <strain evidence="1">DAOM 197198</strain>
    </source>
</reference>
<dbReference type="HOGENOM" id="CLU_2360816_0_0_1"/>
<organism evidence="1">
    <name type="scientific">Rhizophagus irregularis (strain DAOM 181602 / DAOM 197198 / MUCL 43194)</name>
    <name type="common">Arbuscular mycorrhizal fungus</name>
    <name type="synonym">Glomus intraradices</name>
    <dbReference type="NCBI Taxonomy" id="747089"/>
    <lineage>
        <taxon>Eukaryota</taxon>
        <taxon>Fungi</taxon>
        <taxon>Fungi incertae sedis</taxon>
        <taxon>Mucoromycota</taxon>
        <taxon>Glomeromycotina</taxon>
        <taxon>Glomeromycetes</taxon>
        <taxon>Glomerales</taxon>
        <taxon>Glomeraceae</taxon>
        <taxon>Rhizophagus</taxon>
    </lineage>
</organism>
<sequence>MEIEQLESMRGIYMISFSQLFQACIISTRVLSSNYTSIDGDRTEYHAQVKILLISALPSLPWKKGRRREGAGDEEATGSRVFQKRIIIYNSPPPLA</sequence>
<proteinExistence type="predicted"/>
<dbReference type="EMBL" id="KI275357">
    <property type="protein sequence ID" value="ESA22704.1"/>
    <property type="molecule type" value="Genomic_DNA"/>
</dbReference>
<gene>
    <name evidence="1" type="ORF">GLOINDRAFT_1733</name>
</gene>
<dbReference type="AlphaFoldDB" id="U9UQL6"/>
<name>U9UQL6_RHIID</name>